<reference evidence="2 3" key="1">
    <citation type="journal article" date="2019" name="Genome Biol. Evol.">
        <title>Insights into the evolution of the New World diploid cottons (Gossypium, subgenus Houzingenia) based on genome sequencing.</title>
        <authorList>
            <person name="Grover C.E."/>
            <person name="Arick M.A. 2nd"/>
            <person name="Thrash A."/>
            <person name="Conover J.L."/>
            <person name="Sanders W.S."/>
            <person name="Peterson D.G."/>
            <person name="Frelichowski J.E."/>
            <person name="Scheffler J.A."/>
            <person name="Scheffler B.E."/>
            <person name="Wendel J.F."/>
        </authorList>
    </citation>
    <scope>NUCLEOTIDE SEQUENCE [LARGE SCALE GENOMIC DNA]</scope>
    <source>
        <strain evidence="2">4</strain>
        <tissue evidence="2">Leaf</tissue>
    </source>
</reference>
<feature type="compositionally biased region" description="Acidic residues" evidence="1">
    <location>
        <begin position="136"/>
        <end position="155"/>
    </location>
</feature>
<feature type="region of interest" description="Disordered" evidence="1">
    <location>
        <begin position="42"/>
        <end position="88"/>
    </location>
</feature>
<evidence type="ECO:0000313" key="2">
    <source>
        <dbReference type="EMBL" id="MBA0705474.1"/>
    </source>
</evidence>
<sequence length="181" mass="19700">MEATFLAKRALFNIPKFLSQGPPPIQSARRLTRACLSSAYERAEGSNAVAEAEGSSADDAPRDSMYETKHPSFVTGEGRPPGSATSFAADTAKDGIKKAVGMAENVGDTAKKTLDGAWRAARDGAQGIKERVVNQNDEDDEDDEDDDEIEEDVAVDEIRKVDQLLDTQEYRSIEESKKMQA</sequence>
<dbReference type="Proteomes" id="UP000593574">
    <property type="component" value="Unassembled WGS sequence"/>
</dbReference>
<proteinExistence type="predicted"/>
<name>A0A7J8Z282_9ROSI</name>
<organism evidence="2 3">
    <name type="scientific">Gossypium laxum</name>
    <dbReference type="NCBI Taxonomy" id="34288"/>
    <lineage>
        <taxon>Eukaryota</taxon>
        <taxon>Viridiplantae</taxon>
        <taxon>Streptophyta</taxon>
        <taxon>Embryophyta</taxon>
        <taxon>Tracheophyta</taxon>
        <taxon>Spermatophyta</taxon>
        <taxon>Magnoliopsida</taxon>
        <taxon>eudicotyledons</taxon>
        <taxon>Gunneridae</taxon>
        <taxon>Pentapetalae</taxon>
        <taxon>rosids</taxon>
        <taxon>malvids</taxon>
        <taxon>Malvales</taxon>
        <taxon>Malvaceae</taxon>
        <taxon>Malvoideae</taxon>
        <taxon>Gossypium</taxon>
    </lineage>
</organism>
<protein>
    <submittedName>
        <fullName evidence="2">Uncharacterized protein</fullName>
    </submittedName>
</protein>
<keyword evidence="3" id="KW-1185">Reference proteome</keyword>
<evidence type="ECO:0000313" key="3">
    <source>
        <dbReference type="Proteomes" id="UP000593574"/>
    </source>
</evidence>
<comment type="caution">
    <text evidence="2">The sequence shown here is derived from an EMBL/GenBank/DDBJ whole genome shotgun (WGS) entry which is preliminary data.</text>
</comment>
<dbReference type="AlphaFoldDB" id="A0A7J8Z282"/>
<evidence type="ECO:0000256" key="1">
    <source>
        <dbReference type="SAM" id="MobiDB-lite"/>
    </source>
</evidence>
<dbReference type="EMBL" id="JABEZV010000002">
    <property type="protein sequence ID" value="MBA0705474.1"/>
    <property type="molecule type" value="Genomic_DNA"/>
</dbReference>
<feature type="compositionally biased region" description="Basic and acidic residues" evidence="1">
    <location>
        <begin position="59"/>
        <end position="70"/>
    </location>
</feature>
<feature type="region of interest" description="Disordered" evidence="1">
    <location>
        <begin position="123"/>
        <end position="157"/>
    </location>
</feature>
<gene>
    <name evidence="2" type="ORF">Golax_017665</name>
</gene>
<accession>A0A7J8Z282</accession>